<feature type="transmembrane region" description="Helical" evidence="13">
    <location>
        <begin position="317"/>
        <end position="339"/>
    </location>
</feature>
<feature type="transmembrane region" description="Helical" evidence="13">
    <location>
        <begin position="12"/>
        <end position="31"/>
    </location>
</feature>
<dbReference type="InterPro" id="IPR000276">
    <property type="entry name" value="GPCR_Rhodpsn"/>
</dbReference>
<dbReference type="FunFam" id="1.20.1070.10:FF:000024">
    <property type="entry name" value="Olfactory receptor"/>
    <property type="match status" value="1"/>
</dbReference>
<dbReference type="Ensembl" id="ENSMAMT00000045418.1">
    <property type="protein sequence ID" value="ENSMAMP00000036555.1"/>
    <property type="gene ID" value="ENSMAMG00000028394.1"/>
</dbReference>
<dbReference type="PROSITE" id="PS50262">
    <property type="entry name" value="G_PROTEIN_RECEP_F1_2"/>
    <property type="match status" value="1"/>
</dbReference>
<evidence type="ECO:0000256" key="7">
    <source>
        <dbReference type="ARBA" id="ARBA00023040"/>
    </source>
</evidence>
<evidence type="ECO:0000256" key="12">
    <source>
        <dbReference type="ARBA" id="ARBA00023224"/>
    </source>
</evidence>
<comment type="subcellular location">
    <subcellularLocation>
        <location evidence="1">Cell membrane</location>
        <topology evidence="1">Multi-pass membrane protein</topology>
    </subcellularLocation>
</comment>
<dbReference type="InterPro" id="IPR000725">
    <property type="entry name" value="Olfact_rcpt"/>
</dbReference>
<dbReference type="PANTHER" id="PTHR26450:SF87">
    <property type="entry name" value="OLFACTORY RECEPTOR 51F2"/>
    <property type="match status" value="1"/>
</dbReference>
<keyword evidence="10" id="KW-0675">Receptor</keyword>
<evidence type="ECO:0000256" key="10">
    <source>
        <dbReference type="ARBA" id="ARBA00023170"/>
    </source>
</evidence>
<dbReference type="GO" id="GO:0005886">
    <property type="term" value="C:plasma membrane"/>
    <property type="evidence" value="ECO:0007669"/>
    <property type="project" value="UniProtKB-SubCell"/>
</dbReference>
<feature type="transmembrane region" description="Helical" evidence="13">
    <location>
        <begin position="106"/>
        <end position="125"/>
    </location>
</feature>
<evidence type="ECO:0000313" key="15">
    <source>
        <dbReference type="Ensembl" id="ENSMAMP00000036555.1"/>
    </source>
</evidence>
<keyword evidence="16" id="KW-1185">Reference proteome</keyword>
<evidence type="ECO:0000259" key="14">
    <source>
        <dbReference type="PROSITE" id="PS50262"/>
    </source>
</evidence>
<organism evidence="15 16">
    <name type="scientific">Mastacembelus armatus</name>
    <name type="common">zig-zag eel</name>
    <dbReference type="NCBI Taxonomy" id="205130"/>
    <lineage>
        <taxon>Eukaryota</taxon>
        <taxon>Metazoa</taxon>
        <taxon>Chordata</taxon>
        <taxon>Craniata</taxon>
        <taxon>Vertebrata</taxon>
        <taxon>Euteleostomi</taxon>
        <taxon>Actinopterygii</taxon>
        <taxon>Neopterygii</taxon>
        <taxon>Teleostei</taxon>
        <taxon>Neoteleostei</taxon>
        <taxon>Acanthomorphata</taxon>
        <taxon>Anabantaria</taxon>
        <taxon>Synbranchiformes</taxon>
        <taxon>Mastacembelidae</taxon>
        <taxon>Mastacembelus</taxon>
    </lineage>
</organism>
<dbReference type="InterPro" id="IPR017452">
    <property type="entry name" value="GPCR_Rhodpsn_7TM"/>
</dbReference>
<evidence type="ECO:0000313" key="16">
    <source>
        <dbReference type="Proteomes" id="UP000261640"/>
    </source>
</evidence>
<dbReference type="Proteomes" id="UP000261640">
    <property type="component" value="Unplaced"/>
</dbReference>
<dbReference type="GO" id="GO:0004984">
    <property type="term" value="F:olfactory receptor activity"/>
    <property type="evidence" value="ECO:0007669"/>
    <property type="project" value="InterPro"/>
</dbReference>
<dbReference type="SUPFAM" id="SSF81321">
    <property type="entry name" value="Family A G protein-coupled receptor-like"/>
    <property type="match status" value="1"/>
</dbReference>
<keyword evidence="4 13" id="KW-0812">Transmembrane</keyword>
<feature type="transmembrane region" description="Helical" evidence="13">
    <location>
        <begin position="77"/>
        <end position="100"/>
    </location>
</feature>
<dbReference type="Gene3D" id="1.20.1070.10">
    <property type="entry name" value="Rhodopsin 7-helix transmembrane proteins"/>
    <property type="match status" value="1"/>
</dbReference>
<dbReference type="GO" id="GO:0004930">
    <property type="term" value="F:G protein-coupled receptor activity"/>
    <property type="evidence" value="ECO:0007669"/>
    <property type="project" value="UniProtKB-KW"/>
</dbReference>
<feature type="domain" description="G-protein coupled receptors family 1 profile" evidence="14">
    <location>
        <begin position="113"/>
        <end position="363"/>
    </location>
</feature>
<feature type="transmembrane region" description="Helical" evidence="13">
    <location>
        <begin position="37"/>
        <end position="56"/>
    </location>
</feature>
<keyword evidence="6 13" id="KW-1133">Transmembrane helix</keyword>
<evidence type="ECO:0000256" key="2">
    <source>
        <dbReference type="ARBA" id="ARBA00022475"/>
    </source>
</evidence>
<dbReference type="PRINTS" id="PR00245">
    <property type="entry name" value="OLFACTORYR"/>
</dbReference>
<keyword evidence="3" id="KW-0716">Sensory transduction</keyword>
<feature type="transmembrane region" description="Helical" evidence="13">
    <location>
        <begin position="268"/>
        <end position="297"/>
    </location>
</feature>
<keyword evidence="9" id="KW-1015">Disulfide bond</keyword>
<name>A0A7N8WKC5_9TELE</name>
<evidence type="ECO:0000256" key="8">
    <source>
        <dbReference type="ARBA" id="ARBA00023136"/>
    </source>
</evidence>
<evidence type="ECO:0000256" key="9">
    <source>
        <dbReference type="ARBA" id="ARBA00023157"/>
    </source>
</evidence>
<keyword evidence="2" id="KW-1003">Cell membrane</keyword>
<dbReference type="Pfam" id="PF13853">
    <property type="entry name" value="7tm_4"/>
    <property type="match status" value="1"/>
</dbReference>
<reference evidence="15" key="1">
    <citation type="submission" date="2025-08" db="UniProtKB">
        <authorList>
            <consortium name="Ensembl"/>
        </authorList>
    </citation>
    <scope>IDENTIFICATION</scope>
</reference>
<dbReference type="InterPro" id="IPR050402">
    <property type="entry name" value="OR51/52/56-like"/>
</dbReference>
<proteinExistence type="predicted"/>
<keyword evidence="5" id="KW-0552">Olfaction</keyword>
<keyword evidence="11" id="KW-0325">Glycoprotein</keyword>
<evidence type="ECO:0000256" key="3">
    <source>
        <dbReference type="ARBA" id="ARBA00022606"/>
    </source>
</evidence>
<evidence type="ECO:0000256" key="13">
    <source>
        <dbReference type="SAM" id="Phobius"/>
    </source>
</evidence>
<dbReference type="PRINTS" id="PR00237">
    <property type="entry name" value="GPCRRHODOPSN"/>
</dbReference>
<dbReference type="AlphaFoldDB" id="A0A7N8WKC5"/>
<evidence type="ECO:0000256" key="6">
    <source>
        <dbReference type="ARBA" id="ARBA00022989"/>
    </source>
</evidence>
<protein>
    <recommendedName>
        <fullName evidence="14">G-protein coupled receptors family 1 profile domain-containing protein</fullName>
    </recommendedName>
</protein>
<accession>A0A7N8WKC5</accession>
<dbReference type="SMART" id="SM01381">
    <property type="entry name" value="7TM_GPCR_Srsx"/>
    <property type="match status" value="1"/>
</dbReference>
<evidence type="ECO:0000256" key="4">
    <source>
        <dbReference type="ARBA" id="ARBA00022692"/>
    </source>
</evidence>
<evidence type="ECO:0000256" key="5">
    <source>
        <dbReference type="ARBA" id="ARBA00022725"/>
    </source>
</evidence>
<dbReference type="PANTHER" id="PTHR26450">
    <property type="entry name" value="OLFACTORY RECEPTOR 56B1-RELATED"/>
    <property type="match status" value="1"/>
</dbReference>
<evidence type="ECO:0000256" key="1">
    <source>
        <dbReference type="ARBA" id="ARBA00004651"/>
    </source>
</evidence>
<dbReference type="InParanoid" id="A0A7N8WKC5"/>
<reference evidence="15" key="2">
    <citation type="submission" date="2025-09" db="UniProtKB">
        <authorList>
            <consortium name="Ensembl"/>
        </authorList>
    </citation>
    <scope>IDENTIFICATION</scope>
</reference>
<keyword evidence="12" id="KW-0807">Transducer</keyword>
<sequence>MFYHPPPVSYCFILFQICCSVIWVSVFQFTFTVHRPLLRYSTLLPLHFGPLFMYLIMVPKVRAATISNVTFVRPAKFYFSGFSNIPHITYFLIFLCFYFYIFLCFVYIMTVVGNVLLLSVIFLVKTLHTPKYMIVFNLALTDLCGSTALIPKVLDTFLFDNRYIVYEACLCQMFFVLSFLSVQSWTLVTMAYDRFIAICFPLRYHSIVTKPAVAAILLFSWVVLLSLISCLVGLLDRLSFCGSLVIQSFYCDHGPTYQLACNNRFLNYVFICIFVVTVFLFPLILIVATYVCIAIALSRIASGEERVKALKTCTSHLILVTIFFLPFLGTNIAILTSYLHPNARMINSALTHTMPALLNPIIYSLKTEEVLDSIKKLYKNNSFNYYFKTWTYFAKSD</sequence>
<evidence type="ECO:0000256" key="11">
    <source>
        <dbReference type="ARBA" id="ARBA00023180"/>
    </source>
</evidence>
<dbReference type="GeneTree" id="ENSGT00950000182847"/>
<dbReference type="FunCoup" id="A0A7N8WKC5">
    <property type="interactions" value="203"/>
</dbReference>
<keyword evidence="7" id="KW-0297">G-protein coupled receptor</keyword>
<keyword evidence="8 13" id="KW-0472">Membrane</keyword>
<feature type="transmembrane region" description="Helical" evidence="13">
    <location>
        <begin position="163"/>
        <end position="192"/>
    </location>
</feature>
<feature type="transmembrane region" description="Helical" evidence="13">
    <location>
        <begin position="213"/>
        <end position="235"/>
    </location>
</feature>